<dbReference type="PRINTS" id="PR00380">
    <property type="entry name" value="KINESINHEAVY"/>
</dbReference>
<feature type="compositionally biased region" description="Polar residues" evidence="8">
    <location>
        <begin position="1"/>
        <end position="16"/>
    </location>
</feature>
<dbReference type="GO" id="GO:0008017">
    <property type="term" value="F:microtubule binding"/>
    <property type="evidence" value="ECO:0007669"/>
    <property type="project" value="InterPro"/>
</dbReference>
<dbReference type="InterPro" id="IPR027640">
    <property type="entry name" value="Kinesin-like_fam"/>
</dbReference>
<feature type="coiled-coil region" evidence="7">
    <location>
        <begin position="1335"/>
        <end position="1461"/>
    </location>
</feature>
<protein>
    <submittedName>
        <fullName evidence="10">Kinesin family</fullName>
    </submittedName>
</protein>
<dbReference type="GO" id="GO:0007018">
    <property type="term" value="P:microtubule-based movement"/>
    <property type="evidence" value="ECO:0007669"/>
    <property type="project" value="InterPro"/>
</dbReference>
<dbReference type="Gene3D" id="3.40.850.10">
    <property type="entry name" value="Kinesin motor domain"/>
    <property type="match status" value="1"/>
</dbReference>
<feature type="compositionally biased region" description="Polar residues" evidence="8">
    <location>
        <begin position="1661"/>
        <end position="1670"/>
    </location>
</feature>
<feature type="binding site" evidence="6">
    <location>
        <begin position="174"/>
        <end position="181"/>
    </location>
    <ligand>
        <name>ATP</name>
        <dbReference type="ChEBI" id="CHEBI:30616"/>
    </ligand>
</feature>
<dbReference type="InterPro" id="IPR001752">
    <property type="entry name" value="Kinesin_motor_dom"/>
</dbReference>
<feature type="coiled-coil region" evidence="7">
    <location>
        <begin position="1110"/>
        <end position="1204"/>
    </location>
</feature>
<dbReference type="OrthoDB" id="10252231at2759"/>
<feature type="domain" description="Kinesin motor" evidence="9">
    <location>
        <begin position="87"/>
        <end position="483"/>
    </location>
</feature>
<feature type="region of interest" description="Disordered" evidence="8">
    <location>
        <begin position="1659"/>
        <end position="1730"/>
    </location>
</feature>
<keyword evidence="4 6" id="KW-0067">ATP-binding</keyword>
<dbReference type="EMBL" id="RIBY02000169">
    <property type="protein sequence ID" value="KAH9845018.1"/>
    <property type="molecule type" value="Genomic_DNA"/>
</dbReference>
<evidence type="ECO:0000313" key="10">
    <source>
        <dbReference type="EMBL" id="KAH9845018.1"/>
    </source>
</evidence>
<proteinExistence type="inferred from homology"/>
<dbReference type="PROSITE" id="PS50067">
    <property type="entry name" value="KINESIN_MOTOR_2"/>
    <property type="match status" value="1"/>
</dbReference>
<evidence type="ECO:0000256" key="8">
    <source>
        <dbReference type="SAM" id="MobiDB-lite"/>
    </source>
</evidence>
<dbReference type="PANTHER" id="PTHR47969">
    <property type="entry name" value="CHROMOSOME-ASSOCIATED KINESIN KIF4A-RELATED"/>
    <property type="match status" value="1"/>
</dbReference>
<dbReference type="Pfam" id="PF00225">
    <property type="entry name" value="Kinesin"/>
    <property type="match status" value="1"/>
</dbReference>
<feature type="compositionally biased region" description="Low complexity" evidence="8">
    <location>
        <begin position="937"/>
        <end position="948"/>
    </location>
</feature>
<feature type="compositionally biased region" description="Basic and acidic residues" evidence="8">
    <location>
        <begin position="774"/>
        <end position="791"/>
    </location>
</feature>
<dbReference type="Proteomes" id="UP001138500">
    <property type="component" value="Unassembled WGS sequence"/>
</dbReference>
<feature type="coiled-coil region" evidence="7">
    <location>
        <begin position="1762"/>
        <end position="1841"/>
    </location>
</feature>
<dbReference type="SMART" id="SM00129">
    <property type="entry name" value="KISc"/>
    <property type="match status" value="1"/>
</dbReference>
<feature type="region of interest" description="Disordered" evidence="8">
    <location>
        <begin position="768"/>
        <end position="812"/>
    </location>
</feature>
<evidence type="ECO:0000256" key="3">
    <source>
        <dbReference type="ARBA" id="ARBA00022741"/>
    </source>
</evidence>
<reference evidence="10 11" key="2">
    <citation type="journal article" date="2021" name="Curr. Genet.">
        <title>Genetic response to nitrogen starvation in the aggressive Eucalyptus foliar pathogen Teratosphaeria destructans.</title>
        <authorList>
            <person name="Havenga M."/>
            <person name="Wingfield B.D."/>
            <person name="Wingfield M.J."/>
            <person name="Dreyer L.L."/>
            <person name="Roets F."/>
            <person name="Aylward J."/>
        </authorList>
    </citation>
    <scope>NUCLEOTIDE SEQUENCE [LARGE SCALE GENOMIC DNA]</scope>
    <source>
        <strain evidence="10">CMW44962</strain>
    </source>
</reference>
<evidence type="ECO:0000259" key="9">
    <source>
        <dbReference type="PROSITE" id="PS50067"/>
    </source>
</evidence>
<keyword evidence="11" id="KW-1185">Reference proteome</keyword>
<feature type="region of interest" description="Disordered" evidence="8">
    <location>
        <begin position="211"/>
        <end position="231"/>
    </location>
</feature>
<reference evidence="10 11" key="1">
    <citation type="journal article" date="2018" name="IMA Fungus">
        <title>IMA Genome-F 10: Nine draft genome sequences of Claviceps purpurea s.lat., including C. arundinis, C. humidiphila, and C. cf. spartinae, pseudomolecules for the pitch canker pathogen Fusarium circinatum, draft genome of Davidsoniella eucalypti, Grosmannia galeiformis, Quambalaria eucalypti, and Teratosphaeria destructans.</title>
        <authorList>
            <person name="Wingfield B.D."/>
            <person name="Liu M."/>
            <person name="Nguyen H.D."/>
            <person name="Lane F.A."/>
            <person name="Morgan S.W."/>
            <person name="De Vos L."/>
            <person name="Wilken P.M."/>
            <person name="Duong T.A."/>
            <person name="Aylward J."/>
            <person name="Coetzee M.P."/>
            <person name="Dadej K."/>
            <person name="De Beer Z.W."/>
            <person name="Findlay W."/>
            <person name="Havenga M."/>
            <person name="Kolarik M."/>
            <person name="Menzies J.G."/>
            <person name="Naidoo K."/>
            <person name="Pochopski O."/>
            <person name="Shoukouhi P."/>
            <person name="Santana Q.C."/>
            <person name="Seifert K.A."/>
            <person name="Soal N."/>
            <person name="Steenkamp E.T."/>
            <person name="Tatham C.T."/>
            <person name="van der Nest M.A."/>
            <person name="Wingfield M.J."/>
        </authorList>
    </citation>
    <scope>NUCLEOTIDE SEQUENCE [LARGE SCALE GENOMIC DNA]</scope>
    <source>
        <strain evidence="10">CMW44962</strain>
    </source>
</reference>
<dbReference type="GO" id="GO:0007052">
    <property type="term" value="P:mitotic spindle organization"/>
    <property type="evidence" value="ECO:0007669"/>
    <property type="project" value="TreeGrafter"/>
</dbReference>
<dbReference type="InterPro" id="IPR036961">
    <property type="entry name" value="Kinesin_motor_dom_sf"/>
</dbReference>
<comment type="caution">
    <text evidence="10">The sequence shown here is derived from an EMBL/GenBank/DDBJ whole genome shotgun (WGS) entry which is preliminary data.</text>
</comment>
<feature type="compositionally biased region" description="Pro residues" evidence="8">
    <location>
        <begin position="1677"/>
        <end position="1691"/>
    </location>
</feature>
<dbReference type="PROSITE" id="PS00411">
    <property type="entry name" value="KINESIN_MOTOR_1"/>
    <property type="match status" value="1"/>
</dbReference>
<dbReference type="PANTHER" id="PTHR47969:SF15">
    <property type="entry name" value="CHROMOSOME-ASSOCIATED KINESIN KIF4A-RELATED"/>
    <property type="match status" value="1"/>
</dbReference>
<feature type="coiled-coil region" evidence="7">
    <location>
        <begin position="1546"/>
        <end position="1633"/>
    </location>
</feature>
<organism evidence="10 11">
    <name type="scientific">Teratosphaeria destructans</name>
    <dbReference type="NCBI Taxonomy" id="418781"/>
    <lineage>
        <taxon>Eukaryota</taxon>
        <taxon>Fungi</taxon>
        <taxon>Dikarya</taxon>
        <taxon>Ascomycota</taxon>
        <taxon>Pezizomycotina</taxon>
        <taxon>Dothideomycetes</taxon>
        <taxon>Dothideomycetidae</taxon>
        <taxon>Mycosphaerellales</taxon>
        <taxon>Teratosphaeriaceae</taxon>
        <taxon>Teratosphaeria</taxon>
    </lineage>
</organism>
<keyword evidence="2" id="KW-0963">Cytoplasm</keyword>
<dbReference type="GO" id="GO:0051231">
    <property type="term" value="P:spindle elongation"/>
    <property type="evidence" value="ECO:0007669"/>
    <property type="project" value="TreeGrafter"/>
</dbReference>
<gene>
    <name evidence="10" type="ORF">Tdes44962_MAKER06940</name>
</gene>
<keyword evidence="5 7" id="KW-0175">Coiled coil</keyword>
<dbReference type="InterPro" id="IPR019821">
    <property type="entry name" value="Kinesin_motor_CS"/>
</dbReference>
<evidence type="ECO:0000256" key="6">
    <source>
        <dbReference type="PROSITE-ProRule" id="PRU00283"/>
    </source>
</evidence>
<accession>A0A9W7T0U0</accession>
<dbReference type="InterPro" id="IPR027417">
    <property type="entry name" value="P-loop_NTPase"/>
</dbReference>
<feature type="coiled-coil region" evidence="7">
    <location>
        <begin position="703"/>
        <end position="737"/>
    </location>
</feature>
<feature type="compositionally biased region" description="Low complexity" evidence="8">
    <location>
        <begin position="50"/>
        <end position="59"/>
    </location>
</feature>
<keyword evidence="3 6" id="KW-0547">Nucleotide-binding</keyword>
<feature type="compositionally biased region" description="Low complexity" evidence="8">
    <location>
        <begin position="22"/>
        <end position="42"/>
    </location>
</feature>
<feature type="region of interest" description="Disordered" evidence="8">
    <location>
        <begin position="516"/>
        <end position="537"/>
    </location>
</feature>
<evidence type="ECO:0000256" key="4">
    <source>
        <dbReference type="ARBA" id="ARBA00022840"/>
    </source>
</evidence>
<evidence type="ECO:0000256" key="7">
    <source>
        <dbReference type="SAM" id="Coils"/>
    </source>
</evidence>
<name>A0A9W7T0U0_9PEZI</name>
<comment type="similarity">
    <text evidence="6">Belongs to the TRAFAC class myosin-kinesin ATPase superfamily. Kinesin family.</text>
</comment>
<feature type="region of interest" description="Disordered" evidence="8">
    <location>
        <begin position="903"/>
        <end position="991"/>
    </location>
</feature>
<feature type="region of interest" description="Disordered" evidence="8">
    <location>
        <begin position="1"/>
        <end position="82"/>
    </location>
</feature>
<feature type="compositionally biased region" description="Basic and acidic residues" evidence="8">
    <location>
        <begin position="956"/>
        <end position="974"/>
    </location>
</feature>
<evidence type="ECO:0000313" key="11">
    <source>
        <dbReference type="Proteomes" id="UP001138500"/>
    </source>
</evidence>
<dbReference type="GO" id="GO:0003777">
    <property type="term" value="F:microtubule motor activity"/>
    <property type="evidence" value="ECO:0007669"/>
    <property type="project" value="InterPro"/>
</dbReference>
<comment type="subcellular location">
    <subcellularLocation>
        <location evidence="1">Cytoplasm</location>
    </subcellularLocation>
</comment>
<feature type="compositionally biased region" description="Polar residues" evidence="8">
    <location>
        <begin position="221"/>
        <end position="231"/>
    </location>
</feature>
<dbReference type="SUPFAM" id="SSF52540">
    <property type="entry name" value="P-loop containing nucleoside triphosphate hydrolases"/>
    <property type="match status" value="1"/>
</dbReference>
<keyword evidence="6" id="KW-0505">Motor protein</keyword>
<evidence type="ECO:0000256" key="5">
    <source>
        <dbReference type="ARBA" id="ARBA00023054"/>
    </source>
</evidence>
<sequence length="1845" mass="205007">MPGSGPESSNKNNHNSPADFAPSSNTNTDHPPTSPSSHVPSSWHQTRPSTGTATATATTMQRAKRSSSRITDGAASRMSDEDVAKTAVKVAVRVRPPLQPTDPGFDLIPQRFRTSTCEVPTPSNLTIQSDKGKKLFIFDRVFDEKTTQDGVWDYLRDSVSAFVKGYNVSILAYGQSGSGKSYTMGTAGPDGQEDPQMRGIVPRAAQTLFEKLNGGPPRQPGIQTGIQTPKRYSTQGIPTLSAMRSAGGTKTWELKATYVEIYKEELRDLLVPEHVAEADRQKVAIREDAKGRILLTGLHQVNINSPEDLLNALSFGSSIRQTGFTDINARSSRSHAVFSLNLIQRKTDNIRPGSPTPRNEKRMSVPLDVVSGAENIVTIDSKLHFVDLAGSERLKNTGATGDRAKEGININAGLAALGKVISQLSHKQGNAHISYRDSRLTRLLQDSLGGNAITYMIACVTPAVFHLSETLNTVTYAQRARAIQSKPEIQQSHEDGDKQAAIERLRAEVSFLRDQIRHADQSETKGTNGRSDKVRGREAELQTQILDMEESYQALSQRHAKLIAELSKARGADVDTPLLKEAVGASATERIERSNSFAEAVEQMVLEYEKTIQSLETNLTQTKMSLSNQESTLLEKETRIAYMETIQAQLQARIQKAVDREQSNESYLRDLENQMEGTSSGEERSAALIAELKKELSRVRETESSAEDYISTLEERLAEAEQDQEIMQREIDRLEHVVERQRSIGRLDNLLGELDGFHPNGLVNTAPAAFPVQPDRHMDSPSMNGHRESYDPFRPQTPGQETDARDNEEYRDDDASVYSVQEGRDIDHFPSPLKKNIVVPALALEQRSPAQNDFMADKVENLTQELFDLRSDHESTLLDYDKLQQKYQTALETLAKLQYDELRPKSPSMPTASGPDPFLANAGMRGEEEAHVQVQPSSSRSLSAELASHGPLNISEETKDDQAASGSDSEHGGQADETAPQTTERPSTGDRAEMEKEMEMLKQLHAEKEVSVSELTNNYKSLALRHTNTLAQVELLKQEVSKAQNGFRPASPGLNRGLRRRKSEDILGATHDRTSRSYASLKNIALENFETNPDTRQSFELNLNTVMGELHNRTERLQSVEAELNTVKKELDNKQQIITGLTRERSTLAASPAVDFSVLGQMRDQLMESEHQIRTLHEQHAIKEKELRAEIDTLKASLTDHQRMAAAQVNQLPTPNEDRQAHMPGDFPQTPALESIEFKELDRDHTVAGATRAELDNERAADIARLQNELAAWETRHHDAMACMKASEARLMDTIVDLEESIRTAGTGAVSGFPAPATASEPVSRSITGSNAATAQALKGERRQQKSIVEALEKEINQYKTTASNHVSKFDQLEQSYAKILRQVDEDSKTRNLTQTELQTHKDLVANLEAQLQVHKDAINMHQETLESLQANHSSEMNSLKAAMEAQEQQSKQKLAELEEHHSLVIENMSADLLTSQRQVSDMLRNASSALGYETSPEQLHTHIKGLVDEGKELHTRHLKTTNELKSVQEELQSALNHTVSLEHKIGELKMINEEAILNLEKLSEKEKKSARLVEELEEQLNSTFDSHQQANHRMSLKHSETIQARMELERELEEHKMRNSLLEQQLATLKRQSAASTSSAANFNRESLSPEAAAIALARSGSQTSTSRKSGAPTALPTPPPSIPLPPLPGTPSTAQFPDRAGSPVHAHRTPTTSPPGSRHTSKDVGPSMSQLLEESEARIRTIEKHLFAEKQLTATLEEALVDLETSANRTKTEMDSYRKKCASLEDELVSLRKDRNNSRASLQAVEEEREMRVRAEKARQALEQRMMELNNTKKKKKNALNCF</sequence>
<dbReference type="GO" id="GO:0005524">
    <property type="term" value="F:ATP binding"/>
    <property type="evidence" value="ECO:0007669"/>
    <property type="project" value="UniProtKB-UniRule"/>
</dbReference>
<evidence type="ECO:0000256" key="1">
    <source>
        <dbReference type="ARBA" id="ARBA00004496"/>
    </source>
</evidence>
<dbReference type="GO" id="GO:0005737">
    <property type="term" value="C:cytoplasm"/>
    <property type="evidence" value="ECO:0007669"/>
    <property type="project" value="UniProtKB-SubCell"/>
</dbReference>
<dbReference type="GO" id="GO:0005875">
    <property type="term" value="C:microtubule associated complex"/>
    <property type="evidence" value="ECO:0007669"/>
    <property type="project" value="TreeGrafter"/>
</dbReference>
<evidence type="ECO:0000256" key="2">
    <source>
        <dbReference type="ARBA" id="ARBA00022490"/>
    </source>
</evidence>